<evidence type="ECO:0000256" key="1">
    <source>
        <dbReference type="SAM" id="Coils"/>
    </source>
</evidence>
<gene>
    <name evidence="3" type="ORF">BOTCAL_0021g00170</name>
</gene>
<feature type="region of interest" description="Disordered" evidence="2">
    <location>
        <begin position="224"/>
        <end position="243"/>
    </location>
</feature>
<evidence type="ECO:0000256" key="2">
    <source>
        <dbReference type="SAM" id="MobiDB-lite"/>
    </source>
</evidence>
<dbReference type="EMBL" id="PHWZ01000021">
    <property type="protein sequence ID" value="TEY84096.1"/>
    <property type="molecule type" value="Genomic_DNA"/>
</dbReference>
<organism evidence="3 4">
    <name type="scientific">Botryotinia calthae</name>
    <dbReference type="NCBI Taxonomy" id="38488"/>
    <lineage>
        <taxon>Eukaryota</taxon>
        <taxon>Fungi</taxon>
        <taxon>Dikarya</taxon>
        <taxon>Ascomycota</taxon>
        <taxon>Pezizomycotina</taxon>
        <taxon>Leotiomycetes</taxon>
        <taxon>Helotiales</taxon>
        <taxon>Sclerotiniaceae</taxon>
        <taxon>Botryotinia</taxon>
    </lineage>
</organism>
<accession>A0A4Y8DHA9</accession>
<keyword evidence="4" id="KW-1185">Reference proteome</keyword>
<protein>
    <submittedName>
        <fullName evidence="3">Uncharacterized protein</fullName>
    </submittedName>
</protein>
<feature type="coiled-coil region" evidence="1">
    <location>
        <begin position="153"/>
        <end position="201"/>
    </location>
</feature>
<name>A0A4Y8DHA9_9HELO</name>
<evidence type="ECO:0000313" key="4">
    <source>
        <dbReference type="Proteomes" id="UP000297299"/>
    </source>
</evidence>
<dbReference type="AlphaFoldDB" id="A0A4Y8DHA9"/>
<proteinExistence type="predicted"/>
<reference evidence="3 4" key="1">
    <citation type="submission" date="2017-11" db="EMBL/GenBank/DDBJ databases">
        <title>Comparative genomics of Botrytis spp.</title>
        <authorList>
            <person name="Valero-Jimenez C.A."/>
            <person name="Tapia P."/>
            <person name="Veloso J."/>
            <person name="Silva-Moreno E."/>
            <person name="Staats M."/>
            <person name="Valdes J.H."/>
            <person name="Van Kan J.A.L."/>
        </authorList>
    </citation>
    <scope>NUCLEOTIDE SEQUENCE [LARGE SCALE GENOMIC DNA]</scope>
    <source>
        <strain evidence="3 4">MUCL2830</strain>
    </source>
</reference>
<comment type="caution">
    <text evidence="3">The sequence shown here is derived from an EMBL/GenBank/DDBJ whole genome shotgun (WGS) entry which is preliminary data.</text>
</comment>
<keyword evidence="1" id="KW-0175">Coiled coil</keyword>
<dbReference type="Proteomes" id="UP000297299">
    <property type="component" value="Unassembled WGS sequence"/>
</dbReference>
<sequence>MATPSNPTETTTAPEVPHPRVIVRPSEEMERIRKLRKNLANSHPSVTTYAHDARCEEPSGAFAKLKRDDTNLGINLGKTLHHREYLIKELGVFGMVANSEKRELLYKNWVRITKDALQKDEESVPNEYRRLAFNLVLERNRTRGKLRTNPMDRKALEKMLVEIEDEQKEAATAYVKECEKLRKYRVKMENKMKEIKDLLAEMSEFPQGDLAKIWGEGYDQASKGIGRKRTWEESQSDKISELV</sequence>
<dbReference type="OrthoDB" id="3536291at2759"/>
<feature type="compositionally biased region" description="Basic and acidic residues" evidence="2">
    <location>
        <begin position="229"/>
        <end position="243"/>
    </location>
</feature>
<evidence type="ECO:0000313" key="3">
    <source>
        <dbReference type="EMBL" id="TEY84096.1"/>
    </source>
</evidence>